<dbReference type="Pfam" id="PF21447">
    <property type="entry name" value="Ppx-GppA_III"/>
    <property type="match status" value="1"/>
</dbReference>
<evidence type="ECO:0000259" key="2">
    <source>
        <dbReference type="Pfam" id="PF02541"/>
    </source>
</evidence>
<dbReference type="FunFam" id="3.30.420.150:FF:000001">
    <property type="entry name" value="Guanosine-5'-triphosphate,3'-diphosphate pyrophosphatase"/>
    <property type="match status" value="1"/>
</dbReference>
<evidence type="ECO:0000313" key="5">
    <source>
        <dbReference type="Proteomes" id="UP000663929"/>
    </source>
</evidence>
<dbReference type="InterPro" id="IPR048950">
    <property type="entry name" value="Ppx_GppA_C"/>
</dbReference>
<dbReference type="PIRSF" id="PIRSF001267">
    <property type="entry name" value="Pyrophosphatase_GppA_Ppx"/>
    <property type="match status" value="1"/>
</dbReference>
<proteinExistence type="predicted"/>
<dbReference type="PANTHER" id="PTHR30005:SF14">
    <property type="entry name" value="EXOPOLYPHOSPHATASE"/>
    <property type="match status" value="1"/>
</dbReference>
<dbReference type="PANTHER" id="PTHR30005">
    <property type="entry name" value="EXOPOLYPHOSPHATASE"/>
    <property type="match status" value="1"/>
</dbReference>
<dbReference type="Gene3D" id="1.10.3210.10">
    <property type="entry name" value="Hypothetical protein af1432"/>
    <property type="match status" value="1"/>
</dbReference>
<gene>
    <name evidence="4" type="ORF">J3U87_18890</name>
</gene>
<dbReference type="KEGG" id="scor:J3U87_18890"/>
<dbReference type="InterPro" id="IPR003695">
    <property type="entry name" value="Ppx_GppA_N"/>
</dbReference>
<dbReference type="SUPFAM" id="SSF109604">
    <property type="entry name" value="HD-domain/PDEase-like"/>
    <property type="match status" value="1"/>
</dbReference>
<dbReference type="AlphaFoldDB" id="A0A8A4TEL6"/>
<name>A0A8A4TEL6_SULCO</name>
<dbReference type="InterPro" id="IPR030673">
    <property type="entry name" value="PyroPPase_GppA_Ppx"/>
</dbReference>
<dbReference type="InterPro" id="IPR043129">
    <property type="entry name" value="ATPase_NBD"/>
</dbReference>
<keyword evidence="1" id="KW-0378">Hydrolase</keyword>
<dbReference type="FunFam" id="3.30.420.40:FF:000023">
    <property type="entry name" value="Guanosine-5'-triphosphate,3'-diphosphate pyrophosphatase"/>
    <property type="match status" value="1"/>
</dbReference>
<dbReference type="EMBL" id="CP071793">
    <property type="protein sequence ID" value="QTD47664.1"/>
    <property type="molecule type" value="Genomic_DNA"/>
</dbReference>
<keyword evidence="5" id="KW-1185">Reference proteome</keyword>
<evidence type="ECO:0000256" key="1">
    <source>
        <dbReference type="ARBA" id="ARBA00022801"/>
    </source>
</evidence>
<evidence type="ECO:0000313" key="4">
    <source>
        <dbReference type="EMBL" id="QTD47664.1"/>
    </source>
</evidence>
<evidence type="ECO:0000259" key="3">
    <source>
        <dbReference type="Pfam" id="PF21447"/>
    </source>
</evidence>
<evidence type="ECO:0008006" key="6">
    <source>
        <dbReference type="Google" id="ProtNLM"/>
    </source>
</evidence>
<dbReference type="CDD" id="cd24053">
    <property type="entry name" value="ASKHA_NBD_EcPPX-GppA-like"/>
    <property type="match status" value="1"/>
</dbReference>
<feature type="domain" description="Ppx/GppA phosphatase C-terminal" evidence="3">
    <location>
        <begin position="310"/>
        <end position="479"/>
    </location>
</feature>
<dbReference type="Gene3D" id="3.30.420.40">
    <property type="match status" value="1"/>
</dbReference>
<accession>A0A8A4TEL6</accession>
<dbReference type="Gene3D" id="3.30.420.150">
    <property type="entry name" value="Exopolyphosphatase. Domain 2"/>
    <property type="match status" value="1"/>
</dbReference>
<dbReference type="GO" id="GO:0004309">
    <property type="term" value="F:exopolyphosphatase activity"/>
    <property type="evidence" value="ECO:0007669"/>
    <property type="project" value="TreeGrafter"/>
</dbReference>
<feature type="domain" description="Ppx/GppA phosphatase N-terminal" evidence="2">
    <location>
        <begin position="21"/>
        <end position="303"/>
    </location>
</feature>
<dbReference type="Pfam" id="PF02541">
    <property type="entry name" value="Ppx-GppA"/>
    <property type="match status" value="1"/>
</dbReference>
<dbReference type="Proteomes" id="UP000663929">
    <property type="component" value="Chromosome"/>
</dbReference>
<dbReference type="InterPro" id="IPR050273">
    <property type="entry name" value="GppA/Ppx_hydrolase"/>
</dbReference>
<reference evidence="4" key="1">
    <citation type="submission" date="2021-03" db="EMBL/GenBank/DDBJ databases">
        <title>Acanthopleuribacteraceae sp. M133.</title>
        <authorList>
            <person name="Wang G."/>
        </authorList>
    </citation>
    <scope>NUCLEOTIDE SEQUENCE</scope>
    <source>
        <strain evidence="4">M133</strain>
    </source>
</reference>
<dbReference type="GO" id="GO:0006798">
    <property type="term" value="P:polyphosphate catabolic process"/>
    <property type="evidence" value="ECO:0007669"/>
    <property type="project" value="TreeGrafter"/>
</dbReference>
<dbReference type="RefSeq" id="WP_237377331.1">
    <property type="nucleotide sequence ID" value="NZ_CP071793.1"/>
</dbReference>
<protein>
    <recommendedName>
        <fullName evidence="6">Exopolyphosphatase</fullName>
    </recommendedName>
</protein>
<organism evidence="4 5">
    <name type="scientific">Sulfidibacter corallicola</name>
    <dbReference type="NCBI Taxonomy" id="2818388"/>
    <lineage>
        <taxon>Bacteria</taxon>
        <taxon>Pseudomonadati</taxon>
        <taxon>Acidobacteriota</taxon>
        <taxon>Holophagae</taxon>
        <taxon>Acanthopleuribacterales</taxon>
        <taxon>Acanthopleuribacteraceae</taxon>
        <taxon>Sulfidibacter</taxon>
    </lineage>
</organism>
<dbReference type="SUPFAM" id="SSF53067">
    <property type="entry name" value="Actin-like ATPase domain"/>
    <property type="match status" value="2"/>
</dbReference>
<sequence>MPDRRTIATVDLGSNSFHMMIAQVQRGRVTVIDSLREPVRLRMGLQKDGSISQEAQERALTCLARFEQRLRGISPELVKVVGTNALRSSKNSYDFLKRIEETLKTPVDIIGGREEARLIYKGVAQHLPKSKKRNLVIDIGGGSTEFVIGQNLEPHTMESRELGCVTFSMKYFPGGAITRKGFKRALMHVARELERYHNAFSRDNWERAIGASGTCKAIGNAIAYLTSGDNIITMDGLNLIKNRLFQAKKMSGELLPGLREDRIPVFPGGFAILYGIFLELSIEQMLVSSQSLRDGVLYDFLGREMDDDKRVESVSGMMDFYRVDKNQARRVRETALKWFPQVAHALIHRRDMAQKIIGWAADLHEIGLVLAHSGYHKHGGYILLNTDMDGFSKIEQGLLSFAVVNHRKRLKTDNLPYENEFDWPLVFVLRLAVLFNRERRDQPIPEIEIDWEPNEIWLDVPDEWLADHPLTRYDLELEQNYWERIGYTLRINTDA</sequence>